<keyword evidence="4" id="KW-1185">Reference proteome</keyword>
<dbReference type="PANTHER" id="PTHR34837">
    <property type="entry name" value="OS05G0595500 PROTEIN"/>
    <property type="match status" value="1"/>
</dbReference>
<feature type="non-terminal residue" evidence="3">
    <location>
        <position position="340"/>
    </location>
</feature>
<evidence type="ECO:0000313" key="3">
    <source>
        <dbReference type="EMBL" id="KAI7733099.1"/>
    </source>
</evidence>
<dbReference type="Pfam" id="PF00169">
    <property type="entry name" value="PH"/>
    <property type="match status" value="1"/>
</dbReference>
<feature type="coiled-coil region" evidence="1">
    <location>
        <begin position="87"/>
        <end position="121"/>
    </location>
</feature>
<evidence type="ECO:0000259" key="2">
    <source>
        <dbReference type="PROSITE" id="PS50003"/>
    </source>
</evidence>
<sequence>ALICVSIIHRRIVDKKKIKHCCIHVELRLSWGNDTDGKQKGLRYECSSASKLQVDAWVATLQDECKMGSDSTTLDLLSDTSNCSDWVALSATEVESLRSELADLEEREAHLKARLEHIDEILRSARLSGYLQMRTRWTALPGEPPPLDDSEVDDWLPRFVVLQGPCIFLYFVSTDISPQDSTLLSDVVEVSHMPCHTQEDGETQYRFYIVTRQGLRYECSSASKLQVDAWVATLQDECKMGSDSTTLDLLSDTSKMSSQVCKSASRTARSLLFYASKHKHLVPCERRTAAAAAAAVSLTRTLPALASFGESTNSANKWISTALALPVAVYMLQDQEAHAA</sequence>
<dbReference type="EMBL" id="JAMZMK010010091">
    <property type="protein sequence ID" value="KAI7733099.1"/>
    <property type="molecule type" value="Genomic_DNA"/>
</dbReference>
<accession>A0AAD5C2W2</accession>
<proteinExistence type="predicted"/>
<dbReference type="PROSITE" id="PS50003">
    <property type="entry name" value="PH_DOMAIN"/>
    <property type="match status" value="1"/>
</dbReference>
<name>A0AAD5C2W2_AMBAR</name>
<dbReference type="SUPFAM" id="SSF50729">
    <property type="entry name" value="PH domain-like"/>
    <property type="match status" value="1"/>
</dbReference>
<feature type="non-terminal residue" evidence="3">
    <location>
        <position position="1"/>
    </location>
</feature>
<gene>
    <name evidence="3" type="ORF">M8C21_010377</name>
</gene>
<protein>
    <recommendedName>
        <fullName evidence="2">PH domain-containing protein</fullName>
    </recommendedName>
</protein>
<dbReference type="CDD" id="cd00821">
    <property type="entry name" value="PH"/>
    <property type="match status" value="1"/>
</dbReference>
<keyword evidence="1" id="KW-0175">Coiled coil</keyword>
<dbReference type="PANTHER" id="PTHR34837:SF7">
    <property type="entry name" value="PLECKSTRIN DOMAIN, PH-LIKE DOMAIN SUPERFAMILY"/>
    <property type="match status" value="1"/>
</dbReference>
<organism evidence="3 4">
    <name type="scientific">Ambrosia artemisiifolia</name>
    <name type="common">Common ragweed</name>
    <dbReference type="NCBI Taxonomy" id="4212"/>
    <lineage>
        <taxon>Eukaryota</taxon>
        <taxon>Viridiplantae</taxon>
        <taxon>Streptophyta</taxon>
        <taxon>Embryophyta</taxon>
        <taxon>Tracheophyta</taxon>
        <taxon>Spermatophyta</taxon>
        <taxon>Magnoliopsida</taxon>
        <taxon>eudicotyledons</taxon>
        <taxon>Gunneridae</taxon>
        <taxon>Pentapetalae</taxon>
        <taxon>asterids</taxon>
        <taxon>campanulids</taxon>
        <taxon>Asterales</taxon>
        <taxon>Asteraceae</taxon>
        <taxon>Asteroideae</taxon>
        <taxon>Heliantheae alliance</taxon>
        <taxon>Heliantheae</taxon>
        <taxon>Ambrosia</taxon>
    </lineage>
</organism>
<reference evidence="3" key="1">
    <citation type="submission" date="2022-06" db="EMBL/GenBank/DDBJ databases">
        <title>Uncovering the hologenomic basis of an extraordinary plant invasion.</title>
        <authorList>
            <person name="Bieker V.C."/>
            <person name="Martin M.D."/>
            <person name="Gilbert T."/>
            <person name="Hodgins K."/>
            <person name="Battlay P."/>
            <person name="Petersen B."/>
            <person name="Wilson J."/>
        </authorList>
    </citation>
    <scope>NUCLEOTIDE SEQUENCE</scope>
    <source>
        <strain evidence="3">AA19_3_7</strain>
        <tissue evidence="3">Leaf</tissue>
    </source>
</reference>
<dbReference type="Proteomes" id="UP001206925">
    <property type="component" value="Unassembled WGS sequence"/>
</dbReference>
<dbReference type="Gene3D" id="2.30.29.30">
    <property type="entry name" value="Pleckstrin-homology domain (PH domain)/Phosphotyrosine-binding domain (PTB)"/>
    <property type="match status" value="1"/>
</dbReference>
<dbReference type="SMART" id="SM00233">
    <property type="entry name" value="PH"/>
    <property type="match status" value="1"/>
</dbReference>
<dbReference type="InterPro" id="IPR001849">
    <property type="entry name" value="PH_domain"/>
</dbReference>
<feature type="domain" description="PH" evidence="2">
    <location>
        <begin position="124"/>
        <end position="239"/>
    </location>
</feature>
<evidence type="ECO:0000256" key="1">
    <source>
        <dbReference type="SAM" id="Coils"/>
    </source>
</evidence>
<dbReference type="AlphaFoldDB" id="A0AAD5C2W2"/>
<comment type="caution">
    <text evidence="3">The sequence shown here is derived from an EMBL/GenBank/DDBJ whole genome shotgun (WGS) entry which is preliminary data.</text>
</comment>
<evidence type="ECO:0000313" key="4">
    <source>
        <dbReference type="Proteomes" id="UP001206925"/>
    </source>
</evidence>
<dbReference type="InterPro" id="IPR011993">
    <property type="entry name" value="PH-like_dom_sf"/>
</dbReference>